<evidence type="ECO:0000313" key="8">
    <source>
        <dbReference type="WBParaSite" id="jg878.2"/>
    </source>
</evidence>
<evidence type="ECO:0000313" key="7">
    <source>
        <dbReference type="Proteomes" id="UP000887574"/>
    </source>
</evidence>
<evidence type="ECO:0000256" key="4">
    <source>
        <dbReference type="ARBA" id="ARBA00022679"/>
    </source>
</evidence>
<dbReference type="PANTHER" id="PTHR21064">
    <property type="entry name" value="AMINOGLYCOSIDE PHOSPHOTRANSFERASE DOMAIN-CONTAINING PROTEIN-RELATED"/>
    <property type="match status" value="1"/>
</dbReference>
<evidence type="ECO:0000256" key="1">
    <source>
        <dbReference type="ARBA" id="ARBA00004496"/>
    </source>
</evidence>
<dbReference type="InterPro" id="IPR050249">
    <property type="entry name" value="Pseudomonas-type_ThrB"/>
</dbReference>
<dbReference type="AlphaFoldDB" id="A0A915EQP3"/>
<sequence>MTQSRRCVSMESIRRNIRQNNPQERQEDDQQTPSDESTSRTNELQANEHQDHQPHDFQKGAPQIPNQRQNPFTQGKRKSTDKNTRIIVLYENFYLFPSFYYCSNTDPPYSRSPAIHPMLLHTTLGKKPIVEETESPKIKPQQSPTKSSHSSANIPTVLQYLMTQKHYTKDFITQAPVIHDENYLRAILLQEYGITNCKIQSLTGYDDLNFSLENCQVDLQAHRKLQEFIARDQNKFVLKFTNPVEAAADGLIDSQVKLMEVLLENDVPCAQIIPQRDGKQWNNIQMSENVKLPVRMYSFLPGQMLEDFESKHTNTTYNLVSYTLTLMKQIFCSCKIQQAKTSEYLACLILGYNNGLLHGNQQNSKQNSAEPKLLMLDFEQEQGLIGICMKARLVLSLIYGLRTLRINYRQRESPHYVLKTQQNGWRVLKLLCEMDHISVLTLNQSAFRPGRKGPAGAKPTNHKCGLIVHYEWCILIRLINFALSALSARHN</sequence>
<keyword evidence="7" id="KW-1185">Reference proteome</keyword>
<dbReference type="WBParaSite" id="jg878.2">
    <property type="protein sequence ID" value="jg878.2"/>
    <property type="gene ID" value="jg878"/>
</dbReference>
<organism evidence="7 8">
    <name type="scientific">Ditylenchus dipsaci</name>
    <dbReference type="NCBI Taxonomy" id="166011"/>
    <lineage>
        <taxon>Eukaryota</taxon>
        <taxon>Metazoa</taxon>
        <taxon>Ecdysozoa</taxon>
        <taxon>Nematoda</taxon>
        <taxon>Chromadorea</taxon>
        <taxon>Rhabditida</taxon>
        <taxon>Tylenchina</taxon>
        <taxon>Tylenchomorpha</taxon>
        <taxon>Sphaerularioidea</taxon>
        <taxon>Anguinidae</taxon>
        <taxon>Anguininae</taxon>
        <taxon>Ditylenchus</taxon>
    </lineage>
</organism>
<feature type="compositionally biased region" description="Basic and acidic residues" evidence="6">
    <location>
        <begin position="46"/>
        <end position="58"/>
    </location>
</feature>
<evidence type="ECO:0000256" key="2">
    <source>
        <dbReference type="ARBA" id="ARBA00006219"/>
    </source>
</evidence>
<protein>
    <submittedName>
        <fullName evidence="8">Aminoglycoside phosphotransferase domain-containing protein</fullName>
    </submittedName>
</protein>
<dbReference type="PANTHER" id="PTHR21064:SF1">
    <property type="entry name" value="HYDROXYLYSINE KINASE"/>
    <property type="match status" value="1"/>
</dbReference>
<dbReference type="GO" id="GO:0005737">
    <property type="term" value="C:cytoplasm"/>
    <property type="evidence" value="ECO:0007669"/>
    <property type="project" value="UniProtKB-SubCell"/>
</dbReference>
<evidence type="ECO:0000256" key="5">
    <source>
        <dbReference type="ARBA" id="ARBA00022777"/>
    </source>
</evidence>
<name>A0A915EQP3_9BILA</name>
<feature type="compositionally biased region" description="Polar residues" evidence="6">
    <location>
        <begin position="31"/>
        <end position="45"/>
    </location>
</feature>
<dbReference type="SUPFAM" id="SSF56112">
    <property type="entry name" value="Protein kinase-like (PK-like)"/>
    <property type="match status" value="1"/>
</dbReference>
<feature type="compositionally biased region" description="Polar residues" evidence="6">
    <location>
        <begin position="64"/>
        <end position="73"/>
    </location>
</feature>
<feature type="region of interest" description="Disordered" evidence="6">
    <location>
        <begin position="1"/>
        <end position="80"/>
    </location>
</feature>
<keyword evidence="3" id="KW-0963">Cytoplasm</keyword>
<comment type="subcellular location">
    <subcellularLocation>
        <location evidence="1">Cytoplasm</location>
    </subcellularLocation>
</comment>
<dbReference type="GO" id="GO:0019202">
    <property type="term" value="F:amino acid kinase activity"/>
    <property type="evidence" value="ECO:0007669"/>
    <property type="project" value="TreeGrafter"/>
</dbReference>
<accession>A0A915EQP3</accession>
<dbReference type="Proteomes" id="UP000887574">
    <property type="component" value="Unplaced"/>
</dbReference>
<evidence type="ECO:0000256" key="6">
    <source>
        <dbReference type="SAM" id="MobiDB-lite"/>
    </source>
</evidence>
<proteinExistence type="inferred from homology"/>
<keyword evidence="5" id="KW-0418">Kinase</keyword>
<dbReference type="InterPro" id="IPR011009">
    <property type="entry name" value="Kinase-like_dom_sf"/>
</dbReference>
<keyword evidence="4" id="KW-0808">Transferase</keyword>
<comment type="similarity">
    <text evidence="2">Belongs to the aminoglycoside phosphotransferase family.</text>
</comment>
<evidence type="ECO:0000256" key="3">
    <source>
        <dbReference type="ARBA" id="ARBA00022490"/>
    </source>
</evidence>
<reference evidence="8" key="1">
    <citation type="submission" date="2022-11" db="UniProtKB">
        <authorList>
            <consortium name="WormBaseParasite"/>
        </authorList>
    </citation>
    <scope>IDENTIFICATION</scope>
</reference>